<dbReference type="Proteomes" id="UP000620124">
    <property type="component" value="Unassembled WGS sequence"/>
</dbReference>
<dbReference type="EMBL" id="JACAZI010000024">
    <property type="protein sequence ID" value="KAF7335474.1"/>
    <property type="molecule type" value="Genomic_DNA"/>
</dbReference>
<organism evidence="2 3">
    <name type="scientific">Mycena venus</name>
    <dbReference type="NCBI Taxonomy" id="2733690"/>
    <lineage>
        <taxon>Eukaryota</taxon>
        <taxon>Fungi</taxon>
        <taxon>Dikarya</taxon>
        <taxon>Basidiomycota</taxon>
        <taxon>Agaricomycotina</taxon>
        <taxon>Agaricomycetes</taxon>
        <taxon>Agaricomycetidae</taxon>
        <taxon>Agaricales</taxon>
        <taxon>Marasmiineae</taxon>
        <taxon>Mycenaceae</taxon>
        <taxon>Mycena</taxon>
    </lineage>
</organism>
<accession>A0A8H6X766</accession>
<comment type="caution">
    <text evidence="2">The sequence shown here is derived from an EMBL/GenBank/DDBJ whole genome shotgun (WGS) entry which is preliminary data.</text>
</comment>
<gene>
    <name evidence="2" type="ORF">MVEN_02200900</name>
</gene>
<feature type="chain" id="PRO_5034620583" evidence="1">
    <location>
        <begin position="22"/>
        <end position="143"/>
    </location>
</feature>
<keyword evidence="1" id="KW-0732">Signal</keyword>
<evidence type="ECO:0000256" key="1">
    <source>
        <dbReference type="SAM" id="SignalP"/>
    </source>
</evidence>
<protein>
    <submittedName>
        <fullName evidence="2">Uncharacterized protein</fullName>
    </submittedName>
</protein>
<dbReference type="AlphaFoldDB" id="A0A8H6X766"/>
<name>A0A8H6X766_9AGAR</name>
<evidence type="ECO:0000313" key="3">
    <source>
        <dbReference type="Proteomes" id="UP000620124"/>
    </source>
</evidence>
<keyword evidence="3" id="KW-1185">Reference proteome</keyword>
<feature type="signal peptide" evidence="1">
    <location>
        <begin position="1"/>
        <end position="21"/>
    </location>
</feature>
<proteinExistence type="predicted"/>
<reference evidence="2" key="1">
    <citation type="submission" date="2020-05" db="EMBL/GenBank/DDBJ databases">
        <title>Mycena genomes resolve the evolution of fungal bioluminescence.</title>
        <authorList>
            <person name="Tsai I.J."/>
        </authorList>
    </citation>
    <scope>NUCLEOTIDE SEQUENCE</scope>
    <source>
        <strain evidence="2">CCC161011</strain>
    </source>
</reference>
<evidence type="ECO:0000313" key="2">
    <source>
        <dbReference type="EMBL" id="KAF7335474.1"/>
    </source>
</evidence>
<sequence>MPSFSQITALATVALAAFTSAAPVDLGSASNLVPLPAIFNQLVSDLTPVTAALSSIVASNATEAVVGPITGEITSIFNGAVGQITALAGAPLSTVLSTADGVISATDAAQLLAPALTMVYGAAQDVLNVVDSGPAAAIVTPPP</sequence>
<dbReference type="OrthoDB" id="3265564at2759"/>